<sequence>MIPYDWVAVKMNFWYKRMKENDPAGAEGAKKEVEKEIKQMEENQDALLYYQLLEFRHNMMMSYLFPNSVEDLHMKYDHIVDSMNNKKLNGMLEYYYYFFSGMYYFRQMEFTHSLRYYTQAEKCLDKLGADAMLEQAEFYFKIAEVYYHMKQTHFSMSYADEAYRLFKDQSEADGKNIYGVQLVRCQFVIFGNLLDSHKYDKALQKAEKAFISANKLSKEEKNREHLVRSSLYNLALCYHKMEELEKSVILLCKSLEITSPQNFDYMAKAFHLIAYIKGKQKDYIGSRNYFNKAKHIAEKDNNKLILAKLKIVEGLFLEDNLNKVREAFDFFNEKNFYAEKEHYGESVGDILFSRSDAWGAAEFYRQANEAKRQIERGESL</sequence>
<reference evidence="1 2" key="1">
    <citation type="submission" date="2023-01" db="EMBL/GenBank/DDBJ databases">
        <title>Bacillus changyiensis sp. nov., isolated from a coastal deposit.</title>
        <authorList>
            <person name="Xiao G."/>
            <person name="Lai Q."/>
            <person name="Hu Z."/>
            <person name="Shao Z."/>
        </authorList>
    </citation>
    <scope>NUCLEOTIDE SEQUENCE [LARGE SCALE GENOMIC DNA]</scope>
    <source>
        <strain evidence="1 2">CLL-7-23</strain>
    </source>
</reference>
<dbReference type="EMBL" id="JAQKAB010000011">
    <property type="protein sequence ID" value="MDA7027971.1"/>
    <property type="molecule type" value="Genomic_DNA"/>
</dbReference>
<name>A0ABT4X6Q0_9BACI</name>
<protein>
    <submittedName>
        <fullName evidence="1">Tetratricopeptide repeat protein</fullName>
    </submittedName>
</protein>
<evidence type="ECO:0000313" key="1">
    <source>
        <dbReference type="EMBL" id="MDA7027971.1"/>
    </source>
</evidence>
<keyword evidence="2" id="KW-1185">Reference proteome</keyword>
<dbReference type="RefSeq" id="WP_271341828.1">
    <property type="nucleotide sequence ID" value="NZ_JAQKAB010000011.1"/>
</dbReference>
<accession>A0ABT4X6Q0</accession>
<dbReference type="SMART" id="SM00028">
    <property type="entry name" value="TPR"/>
    <property type="match status" value="4"/>
</dbReference>
<comment type="caution">
    <text evidence="1">The sequence shown here is derived from an EMBL/GenBank/DDBJ whole genome shotgun (WGS) entry which is preliminary data.</text>
</comment>
<dbReference type="Pfam" id="PF18801">
    <property type="entry name" value="RapH_N"/>
    <property type="match status" value="1"/>
</dbReference>
<gene>
    <name evidence="1" type="ORF">PJ311_15460</name>
</gene>
<proteinExistence type="predicted"/>
<dbReference type="Proteomes" id="UP001211894">
    <property type="component" value="Unassembled WGS sequence"/>
</dbReference>
<dbReference type="InterPro" id="IPR019734">
    <property type="entry name" value="TPR_rpt"/>
</dbReference>
<dbReference type="SUPFAM" id="SSF48452">
    <property type="entry name" value="TPR-like"/>
    <property type="match status" value="2"/>
</dbReference>
<dbReference type="InterPro" id="IPR011990">
    <property type="entry name" value="TPR-like_helical_dom_sf"/>
</dbReference>
<organism evidence="1 2">
    <name type="scientific">Bacillus changyiensis</name>
    <dbReference type="NCBI Taxonomy" id="3004103"/>
    <lineage>
        <taxon>Bacteria</taxon>
        <taxon>Bacillati</taxon>
        <taxon>Bacillota</taxon>
        <taxon>Bacilli</taxon>
        <taxon>Bacillales</taxon>
        <taxon>Bacillaceae</taxon>
        <taxon>Bacillus</taxon>
    </lineage>
</organism>
<dbReference type="Gene3D" id="1.25.40.10">
    <property type="entry name" value="Tetratricopeptide repeat domain"/>
    <property type="match status" value="2"/>
</dbReference>
<evidence type="ECO:0000313" key="2">
    <source>
        <dbReference type="Proteomes" id="UP001211894"/>
    </source>
</evidence>